<evidence type="ECO:0000256" key="1">
    <source>
        <dbReference type="ARBA" id="ARBA00004651"/>
    </source>
</evidence>
<gene>
    <name evidence="10" type="ORF">IP91_04577</name>
</gene>
<evidence type="ECO:0000259" key="9">
    <source>
        <dbReference type="Pfam" id="PF13515"/>
    </source>
</evidence>
<comment type="caution">
    <text evidence="10">The sequence shown here is derived from an EMBL/GenBank/DDBJ whole genome shotgun (WGS) entry which is preliminary data.</text>
</comment>
<evidence type="ECO:0000313" key="11">
    <source>
        <dbReference type="Proteomes" id="UP000318431"/>
    </source>
</evidence>
<name>A0A562QXI5_9BURK</name>
<feature type="transmembrane region" description="Helical" evidence="7">
    <location>
        <begin position="527"/>
        <end position="544"/>
    </location>
</feature>
<evidence type="ECO:0000256" key="4">
    <source>
        <dbReference type="ARBA" id="ARBA00022989"/>
    </source>
</evidence>
<keyword evidence="11" id="KW-1185">Reference proteome</keyword>
<keyword evidence="5 7" id="KW-0472">Membrane</keyword>
<dbReference type="PANTHER" id="PTHR30509:SF9">
    <property type="entry name" value="MULTIDRUG RESISTANCE PROTEIN MDTO"/>
    <property type="match status" value="1"/>
</dbReference>
<evidence type="ECO:0000256" key="6">
    <source>
        <dbReference type="ARBA" id="ARBA00043993"/>
    </source>
</evidence>
<reference evidence="10 11" key="1">
    <citation type="journal article" date="2015" name="Stand. Genomic Sci.">
        <title>Genomic Encyclopedia of Bacterial and Archaeal Type Strains, Phase III: the genomes of soil and plant-associated and newly described type strains.</title>
        <authorList>
            <person name="Whitman W.B."/>
            <person name="Woyke T."/>
            <person name="Klenk H.P."/>
            <person name="Zhou Y."/>
            <person name="Lilburn T.G."/>
            <person name="Beck B.J."/>
            <person name="De Vos P."/>
            <person name="Vandamme P."/>
            <person name="Eisen J.A."/>
            <person name="Garrity G."/>
            <person name="Hugenholtz P."/>
            <person name="Kyrpides N.C."/>
        </authorList>
    </citation>
    <scope>NUCLEOTIDE SEQUENCE [LARGE SCALE GENOMIC DNA]</scope>
    <source>
        <strain evidence="10 11">CGMCC 1.10822</strain>
    </source>
</reference>
<dbReference type="InterPro" id="IPR049453">
    <property type="entry name" value="Memb_transporter_dom"/>
</dbReference>
<feature type="domain" description="Integral membrane bound transporter" evidence="9">
    <location>
        <begin position="424"/>
        <end position="536"/>
    </location>
</feature>
<feature type="transmembrane region" description="Helical" evidence="7">
    <location>
        <begin position="499"/>
        <end position="521"/>
    </location>
</feature>
<dbReference type="PANTHER" id="PTHR30509">
    <property type="entry name" value="P-HYDROXYBENZOIC ACID EFFLUX PUMP SUBUNIT-RELATED"/>
    <property type="match status" value="1"/>
</dbReference>
<feature type="transmembrane region" description="Helical" evidence="7">
    <location>
        <begin position="69"/>
        <end position="86"/>
    </location>
</feature>
<evidence type="ECO:0000256" key="5">
    <source>
        <dbReference type="ARBA" id="ARBA00023136"/>
    </source>
</evidence>
<evidence type="ECO:0000256" key="7">
    <source>
        <dbReference type="SAM" id="Phobius"/>
    </source>
</evidence>
<dbReference type="GO" id="GO:0005886">
    <property type="term" value="C:plasma membrane"/>
    <property type="evidence" value="ECO:0007669"/>
    <property type="project" value="UniProtKB-SubCell"/>
</dbReference>
<dbReference type="InterPro" id="IPR032692">
    <property type="entry name" value="YccS_N"/>
</dbReference>
<keyword evidence="3 7" id="KW-0812">Transmembrane</keyword>
<keyword evidence="4 7" id="KW-1133">Transmembrane helix</keyword>
<dbReference type="Pfam" id="PF12805">
    <property type="entry name" value="FUSC-like"/>
    <property type="match status" value="1"/>
</dbReference>
<feature type="transmembrane region" description="Helical" evidence="7">
    <location>
        <begin position="453"/>
        <end position="469"/>
    </location>
</feature>
<proteinExistence type="inferred from homology"/>
<dbReference type="Pfam" id="PF13515">
    <property type="entry name" value="FUSC_2"/>
    <property type="match status" value="1"/>
</dbReference>
<accession>A0A562QXI5</accession>
<feature type="domain" description="Integral membrane protein YccS N-terminal" evidence="8">
    <location>
        <begin position="72"/>
        <end position="320"/>
    </location>
</feature>
<dbReference type="Proteomes" id="UP000318431">
    <property type="component" value="Unassembled WGS sequence"/>
</dbReference>
<protein>
    <submittedName>
        <fullName evidence="10">Putative membrane protein YccC</fullName>
    </submittedName>
</protein>
<sequence length="739" mass="81486">MAQPLHYALSTRTFFYSHYFHLGLRFGAGLIGIILATLAVSDMTTALSVGIGALCTALMDMPSPLRHKFNEMLASVLLCSLVTLGVSLCAPYFWLLMAALVLLSFFASMMVVYGKKSMPLQLATLFIMTMSMEHHLTPLQALSHAGLFTLGGIAYLAYAMAISWLLRHRIKQQVLAEALFELAAYIDIKADFYDPRFGITEQFNKLVRHQALLADRQQASRDLILRAHQNRKDAIVVQIHVTMLDLYEQILATHTDYAQLRLHLAESPALKALHDLAYKCARDIEAVGYAVTRKKASFQAISYAPELAALDAEVAVLQRRVDAGEPVAEALAVLRAQRNKVRAIVGMVGELHVASQKAYDSTPFWLDQDMQPFLSQQKYEIAVMLSHFRFDSPIFRYSLRVAMAVVCGVAIGTSLPSLFPSYSAHSYWIILTIVIILRPSFSMTKQRRSDRITGTVIGCVVAAVILLFFNHPAVILTVLVLATIATPTFVVLRYRYTAIAVSIMILLQMNLAMGGSVGMITERLVDTFIGAAVATLFSFVLASWEYQSLPKLMDQVLAANLRYMQASFELLQGKERNDFPYRVQRKGLMDALATLSAALMRMLDEPASKRRAVEDINLFIVQNYLLVAHVAALRAILRRHVADIPADQVNAMLATSHDHVCGALSAALAQPGLPASCTTVVEGVLDPAATHSSGAGGPASWPGFAVVQRRIRLLQADAEQIIVHRAAIEKNVVRRETAA</sequence>
<evidence type="ECO:0000313" key="10">
    <source>
        <dbReference type="EMBL" id="TWI61497.1"/>
    </source>
</evidence>
<feature type="transmembrane region" description="Helical" evidence="7">
    <location>
        <begin position="425"/>
        <end position="441"/>
    </location>
</feature>
<dbReference type="EMBL" id="VLLB01000011">
    <property type="protein sequence ID" value="TWI61497.1"/>
    <property type="molecule type" value="Genomic_DNA"/>
</dbReference>
<comment type="subcellular location">
    <subcellularLocation>
        <location evidence="1">Cell membrane</location>
        <topology evidence="1">Multi-pass membrane protein</topology>
    </subcellularLocation>
</comment>
<comment type="similarity">
    <text evidence="6">Belongs to the YccS/YhfK family.</text>
</comment>
<organism evidence="10 11">
    <name type="scientific">Pseudoduganella lurida</name>
    <dbReference type="NCBI Taxonomy" id="1036180"/>
    <lineage>
        <taxon>Bacteria</taxon>
        <taxon>Pseudomonadati</taxon>
        <taxon>Pseudomonadota</taxon>
        <taxon>Betaproteobacteria</taxon>
        <taxon>Burkholderiales</taxon>
        <taxon>Oxalobacteraceae</taxon>
        <taxon>Telluria group</taxon>
        <taxon>Pseudoduganella</taxon>
    </lineage>
</organism>
<feature type="transmembrane region" description="Helical" evidence="7">
    <location>
        <begin position="92"/>
        <end position="113"/>
    </location>
</feature>
<evidence type="ECO:0000256" key="3">
    <source>
        <dbReference type="ARBA" id="ARBA00022692"/>
    </source>
</evidence>
<feature type="transmembrane region" description="Helical" evidence="7">
    <location>
        <begin position="397"/>
        <end position="419"/>
    </location>
</feature>
<feature type="transmembrane region" description="Helical" evidence="7">
    <location>
        <begin position="142"/>
        <end position="166"/>
    </location>
</feature>
<evidence type="ECO:0000259" key="8">
    <source>
        <dbReference type="Pfam" id="PF12805"/>
    </source>
</evidence>
<dbReference type="RefSeq" id="WP_229474863.1">
    <property type="nucleotide sequence ID" value="NZ_VLLB01000011.1"/>
</dbReference>
<keyword evidence="2" id="KW-1003">Cell membrane</keyword>
<evidence type="ECO:0000256" key="2">
    <source>
        <dbReference type="ARBA" id="ARBA00022475"/>
    </source>
</evidence>
<feature type="transmembrane region" description="Helical" evidence="7">
    <location>
        <begin position="26"/>
        <end position="57"/>
    </location>
</feature>
<feature type="transmembrane region" description="Helical" evidence="7">
    <location>
        <begin position="475"/>
        <end position="492"/>
    </location>
</feature>
<dbReference type="AlphaFoldDB" id="A0A562QXI5"/>